<dbReference type="EMBL" id="CP025958">
    <property type="protein sequence ID" value="AWM41688.1"/>
    <property type="molecule type" value="Genomic_DNA"/>
</dbReference>
<dbReference type="KEGG" id="gog:C1280_34960"/>
<feature type="chain" id="PRO_5016421271" description="DUF3108 domain-containing protein" evidence="1">
    <location>
        <begin position="21"/>
        <end position="191"/>
    </location>
</feature>
<evidence type="ECO:0000313" key="3">
    <source>
        <dbReference type="Proteomes" id="UP000245802"/>
    </source>
</evidence>
<accession>A0A2Z3H7E3</accession>
<keyword evidence="3" id="KW-1185">Reference proteome</keyword>
<reference evidence="2 3" key="1">
    <citation type="submission" date="2018-01" db="EMBL/GenBank/DDBJ databases">
        <title>G. obscuriglobus.</title>
        <authorList>
            <person name="Franke J."/>
            <person name="Blomberg W."/>
            <person name="Selmecki A."/>
        </authorList>
    </citation>
    <scope>NUCLEOTIDE SEQUENCE [LARGE SCALE GENOMIC DNA]</scope>
    <source>
        <strain evidence="2 3">DSM 5831</strain>
    </source>
</reference>
<organism evidence="2 3">
    <name type="scientific">Gemmata obscuriglobus</name>
    <dbReference type="NCBI Taxonomy" id="114"/>
    <lineage>
        <taxon>Bacteria</taxon>
        <taxon>Pseudomonadati</taxon>
        <taxon>Planctomycetota</taxon>
        <taxon>Planctomycetia</taxon>
        <taxon>Gemmatales</taxon>
        <taxon>Gemmataceae</taxon>
        <taxon>Gemmata</taxon>
    </lineage>
</organism>
<evidence type="ECO:0008006" key="4">
    <source>
        <dbReference type="Google" id="ProtNLM"/>
    </source>
</evidence>
<gene>
    <name evidence="2" type="ORF">C1280_34960</name>
</gene>
<evidence type="ECO:0000256" key="1">
    <source>
        <dbReference type="SAM" id="SignalP"/>
    </source>
</evidence>
<dbReference type="RefSeq" id="WP_010044679.1">
    <property type="nucleotide sequence ID" value="NZ_CP025958.1"/>
</dbReference>
<dbReference type="Proteomes" id="UP000245802">
    <property type="component" value="Chromosome"/>
</dbReference>
<protein>
    <recommendedName>
        <fullName evidence="4">DUF3108 domain-containing protein</fullName>
    </recommendedName>
</protein>
<feature type="signal peptide" evidence="1">
    <location>
        <begin position="1"/>
        <end position="20"/>
    </location>
</feature>
<name>A0A2Z3H7E3_9BACT</name>
<dbReference type="OrthoDB" id="284149at2"/>
<keyword evidence="1" id="KW-0732">Signal</keyword>
<dbReference type="AlphaFoldDB" id="A0A2Z3H7E3"/>
<evidence type="ECO:0000313" key="2">
    <source>
        <dbReference type="EMBL" id="AWM41688.1"/>
    </source>
</evidence>
<sequence>MRFRLLAVFALVLAPLAVRAADEENPYKKAKVGDFAEYKLTTKFGELSIPGTMRQVVTEKTDKELTLKITSAVEIGGQKKENEQTQKIDLTKPFDPTKGGAVPGGGKVDIEKLKDGKEKVKVDGKEYDTAWTTYKAKMKIFGQEIESEMKVWTSKDMPLGMLKMTMTGKFMGQDMESAVELTKFGNKKEKE</sequence>
<proteinExistence type="predicted"/>